<dbReference type="AlphaFoldDB" id="A0A8K9X338"/>
<dbReference type="GeneTree" id="ENSGT00940000153514"/>
<evidence type="ECO:0000256" key="3">
    <source>
        <dbReference type="ARBA" id="ARBA00022723"/>
    </source>
</evidence>
<evidence type="ECO:0000313" key="9">
    <source>
        <dbReference type="Proteomes" id="UP000694395"/>
    </source>
</evidence>
<keyword evidence="2" id="KW-0004">4Fe-4S</keyword>
<dbReference type="Gene3D" id="3.40.950.10">
    <property type="entry name" value="Fe-only Hydrogenase (Larger Subunit), Chain L, domain 3"/>
    <property type="match status" value="2"/>
</dbReference>
<evidence type="ECO:0000256" key="2">
    <source>
        <dbReference type="ARBA" id="ARBA00022485"/>
    </source>
</evidence>
<dbReference type="SMART" id="SM00902">
    <property type="entry name" value="Fe_hyd_SSU"/>
    <property type="match status" value="1"/>
</dbReference>
<dbReference type="Gene3D" id="4.10.260.20">
    <property type="entry name" value="Iron hydrogenase, small subunit"/>
    <property type="match status" value="1"/>
</dbReference>
<reference evidence="8" key="2">
    <citation type="submission" date="2025-09" db="UniProtKB">
        <authorList>
            <consortium name="Ensembl"/>
        </authorList>
    </citation>
    <scope>IDENTIFICATION</scope>
</reference>
<evidence type="ECO:0000256" key="1">
    <source>
        <dbReference type="ARBA" id="ARBA00006596"/>
    </source>
</evidence>
<keyword evidence="9" id="KW-1185">Reference proteome</keyword>
<dbReference type="Ensembl" id="ENSOMYT00000124206.1">
    <property type="protein sequence ID" value="ENSOMYP00000127105.1"/>
    <property type="gene ID" value="ENSOMYG00000019252.2"/>
</dbReference>
<dbReference type="GO" id="GO:0046872">
    <property type="term" value="F:metal ion binding"/>
    <property type="evidence" value="ECO:0007669"/>
    <property type="project" value="UniProtKB-KW"/>
</dbReference>
<dbReference type="InterPro" id="IPR036991">
    <property type="entry name" value="Fe_hydrogenase_ssu_sf"/>
</dbReference>
<dbReference type="Pfam" id="PF02256">
    <property type="entry name" value="Fe_hyd_SSU"/>
    <property type="match status" value="1"/>
</dbReference>
<dbReference type="InterPro" id="IPR009016">
    <property type="entry name" value="Fe_hydrogenase"/>
</dbReference>
<organism evidence="8 9">
    <name type="scientific">Oncorhynchus mykiss</name>
    <name type="common">Rainbow trout</name>
    <name type="synonym">Salmo gairdneri</name>
    <dbReference type="NCBI Taxonomy" id="8022"/>
    <lineage>
        <taxon>Eukaryota</taxon>
        <taxon>Metazoa</taxon>
        <taxon>Chordata</taxon>
        <taxon>Craniata</taxon>
        <taxon>Vertebrata</taxon>
        <taxon>Euteleostomi</taxon>
        <taxon>Actinopterygii</taxon>
        <taxon>Neopterygii</taxon>
        <taxon>Teleostei</taxon>
        <taxon>Protacanthopterygii</taxon>
        <taxon>Salmoniformes</taxon>
        <taxon>Salmonidae</taxon>
        <taxon>Salmoninae</taxon>
        <taxon>Oncorhynchus</taxon>
    </lineage>
</organism>
<keyword evidence="5" id="KW-0411">Iron-sulfur</keyword>
<reference evidence="8" key="1">
    <citation type="submission" date="2025-08" db="UniProtKB">
        <authorList>
            <consortium name="Ensembl"/>
        </authorList>
    </citation>
    <scope>IDENTIFICATION</scope>
</reference>
<dbReference type="InterPro" id="IPR050340">
    <property type="entry name" value="Cytosolic_Fe-S_CAF"/>
</dbReference>
<dbReference type="SUPFAM" id="SSF53920">
    <property type="entry name" value="Fe-only hydrogenase"/>
    <property type="match status" value="1"/>
</dbReference>
<dbReference type="InterPro" id="IPR004108">
    <property type="entry name" value="Fe_hydrogenase_lsu_C"/>
</dbReference>
<feature type="domain" description="Iron hydrogenase small subunit" evidence="7">
    <location>
        <begin position="385"/>
        <end position="441"/>
    </location>
</feature>
<dbReference type="GO" id="GO:0051539">
    <property type="term" value="F:4 iron, 4 sulfur cluster binding"/>
    <property type="evidence" value="ECO:0007669"/>
    <property type="project" value="UniProtKB-KW"/>
</dbReference>
<evidence type="ECO:0000256" key="5">
    <source>
        <dbReference type="ARBA" id="ARBA00023014"/>
    </source>
</evidence>
<keyword evidence="4" id="KW-0408">Iron</keyword>
<dbReference type="Pfam" id="PF02906">
    <property type="entry name" value="Fe_hyd_lg_C"/>
    <property type="match status" value="2"/>
</dbReference>
<evidence type="ECO:0000259" key="7">
    <source>
        <dbReference type="SMART" id="SM00902"/>
    </source>
</evidence>
<dbReference type="InterPro" id="IPR003149">
    <property type="entry name" value="Fe_hydrogenase_ssu"/>
</dbReference>
<dbReference type="PANTHER" id="PTHR11615">
    <property type="entry name" value="NITRATE, FORMATE, IRON DEHYDROGENASE"/>
    <property type="match status" value="1"/>
</dbReference>
<name>A0A8K9X338_ONCMY</name>
<accession>A0A8K9X338</accession>
<comment type="similarity">
    <text evidence="1">Belongs to the NARF family.</text>
</comment>
<evidence type="ECO:0000313" key="8">
    <source>
        <dbReference type="Ensembl" id="ENSOMYP00000127105.1"/>
    </source>
</evidence>
<dbReference type="Gene3D" id="3.30.70.20">
    <property type="match status" value="1"/>
</dbReference>
<sequence>MVSQFSGVLQLTDLDDFITPSQECVKPVKVEKKQGRSVAKIQIEDDGSYFQVKQDGGKQKLEKAKITLNDCLACSGCITSAESVLITQQSHEEIYRVLRSNKQAGVAEQKVVVVSVSPQSRASLAARYGLSSSEAGRRLTAFFKGLGVHHVFDTSFSRTFSLLESQKEFVERFHRKEQDKQALPMLASACPGNQLTSETRAQFHKGLNPQQIYHVTVMPCYDKKLEASRPDFYLEEADTREVDCVITSGEVLKMLEEEKVLLSDVEPAPLDTMFSSVCGDELLGHAGSGSGGYLHHVFTHAARQLFGEEVKELTYKTLKNKDFQEVTLERDGVVVLRFATTYGFRNIQNLVQKLKRGKSPYHFVEVMACPSGCLNGGGQVKPLPEQNNKELLQQVEDLYKEERPLVPEEDQHVAELYQSWLQSVGEERARELLHTQYHAVDKATNGLLVKW</sequence>
<dbReference type="Proteomes" id="UP000694395">
    <property type="component" value="Unassembled WGS sequence"/>
</dbReference>
<proteinExistence type="inferred from homology"/>
<protein>
    <recommendedName>
        <fullName evidence="6">Nuclear prelamin A recognition factor-like protein</fullName>
    </recommendedName>
</protein>
<evidence type="ECO:0000256" key="4">
    <source>
        <dbReference type="ARBA" id="ARBA00023004"/>
    </source>
</evidence>
<dbReference type="Gene3D" id="3.40.50.1780">
    <property type="match status" value="2"/>
</dbReference>
<dbReference type="FunFam" id="3.30.70.20:FF:000042">
    <property type="entry name" value="Cytosolic Fe-S cluster assembly factor NAR1"/>
    <property type="match status" value="1"/>
</dbReference>
<keyword evidence="3" id="KW-0479">Metal-binding</keyword>
<evidence type="ECO:0000256" key="6">
    <source>
        <dbReference type="ARBA" id="ARBA00041553"/>
    </source>
</evidence>
<gene>
    <name evidence="8" type="primary">LOC118947904</name>
</gene>